<proteinExistence type="predicted"/>
<feature type="signal peptide" evidence="3">
    <location>
        <begin position="1"/>
        <end position="19"/>
    </location>
</feature>
<comment type="caution">
    <text evidence="4">The sequence shown here is derived from an EMBL/GenBank/DDBJ whole genome shotgun (WGS) entry which is preliminary data.</text>
</comment>
<dbReference type="AlphaFoldDB" id="A0A4Y3QYI4"/>
<dbReference type="NCBIfam" id="NF040672">
    <property type="entry name" value="SCO2322_fam"/>
    <property type="match status" value="1"/>
</dbReference>
<organism evidence="4 5">
    <name type="scientific">Streptomyces cacaoi</name>
    <dbReference type="NCBI Taxonomy" id="1898"/>
    <lineage>
        <taxon>Bacteria</taxon>
        <taxon>Bacillati</taxon>
        <taxon>Actinomycetota</taxon>
        <taxon>Actinomycetes</taxon>
        <taxon>Kitasatosporales</taxon>
        <taxon>Streptomycetaceae</taxon>
        <taxon>Streptomyces</taxon>
    </lineage>
</organism>
<sequence length="305" mass="30518">MLGLAVVLLGPAGTAPASAASPESAAVSASAPSPETHHVPAPAAASASAAAPRPPSAPAPAWASDPAPHPAPGPAAHTRAQGAPARATAARQAAATAADGYRYWSFWQQKKNGSWAYATEGPATQRPEDGDTLGFRFAVSEDSGDAPEPRGTVRFDDACADRAEKPGSKRVALRIDYGTTRDAPAGTSGAPPQPRTACARVDTRASAAETLAAVAEPLRYNTDSLLCAIDGYPAKGCGERSSGKSDGDDTSSGGHDDAAADGNSGKDTGDKDTGGMSGGLGLTAGIAGVAVLGAAALWQARRRKR</sequence>
<evidence type="ECO:0000256" key="1">
    <source>
        <dbReference type="SAM" id="MobiDB-lite"/>
    </source>
</evidence>
<feature type="compositionally biased region" description="Basic and acidic residues" evidence="1">
    <location>
        <begin position="147"/>
        <end position="167"/>
    </location>
</feature>
<keyword evidence="2" id="KW-1133">Transmembrane helix</keyword>
<feature type="transmembrane region" description="Helical" evidence="2">
    <location>
        <begin position="276"/>
        <end position="298"/>
    </location>
</feature>
<feature type="region of interest" description="Disordered" evidence="1">
    <location>
        <begin position="13"/>
        <end position="91"/>
    </location>
</feature>
<keyword evidence="5" id="KW-1185">Reference proteome</keyword>
<evidence type="ECO:0000313" key="5">
    <source>
        <dbReference type="Proteomes" id="UP000319210"/>
    </source>
</evidence>
<feature type="compositionally biased region" description="Basic and acidic residues" evidence="1">
    <location>
        <begin position="237"/>
        <end position="247"/>
    </location>
</feature>
<evidence type="ECO:0008006" key="6">
    <source>
        <dbReference type="Google" id="ProtNLM"/>
    </source>
</evidence>
<accession>A0A4Y3QYI4</accession>
<dbReference type="InterPro" id="IPR047703">
    <property type="entry name" value="SCO2322-like"/>
</dbReference>
<dbReference type="Proteomes" id="UP000319210">
    <property type="component" value="Unassembled WGS sequence"/>
</dbReference>
<evidence type="ECO:0000256" key="2">
    <source>
        <dbReference type="SAM" id="Phobius"/>
    </source>
</evidence>
<name>A0A4Y3QYI4_STRCI</name>
<feature type="region of interest" description="Disordered" evidence="1">
    <location>
        <begin position="139"/>
        <end position="202"/>
    </location>
</feature>
<feature type="compositionally biased region" description="Low complexity" evidence="1">
    <location>
        <begin position="13"/>
        <end position="51"/>
    </location>
</feature>
<gene>
    <name evidence="4" type="ORF">SCA03_27930</name>
</gene>
<feature type="chain" id="PRO_5021447342" description="Gram-positive cocci surface proteins LPxTG domain-containing protein" evidence="3">
    <location>
        <begin position="20"/>
        <end position="305"/>
    </location>
</feature>
<reference evidence="4 5" key="1">
    <citation type="submission" date="2019-06" db="EMBL/GenBank/DDBJ databases">
        <title>Whole genome shotgun sequence of Streptomyces cacaoi subsp. cacaoi NBRC 12748.</title>
        <authorList>
            <person name="Hosoyama A."/>
            <person name="Uohara A."/>
            <person name="Ohji S."/>
            <person name="Ichikawa N."/>
        </authorList>
    </citation>
    <scope>NUCLEOTIDE SEQUENCE [LARGE SCALE GENOMIC DNA]</scope>
    <source>
        <strain evidence="4 5">NBRC 12748</strain>
    </source>
</reference>
<dbReference type="EMBL" id="BJMM01000011">
    <property type="protein sequence ID" value="GEB50242.1"/>
    <property type="molecule type" value="Genomic_DNA"/>
</dbReference>
<keyword evidence="2" id="KW-0812">Transmembrane</keyword>
<protein>
    <recommendedName>
        <fullName evidence="6">Gram-positive cocci surface proteins LPxTG domain-containing protein</fullName>
    </recommendedName>
</protein>
<feature type="region of interest" description="Disordered" evidence="1">
    <location>
        <begin position="234"/>
        <end position="279"/>
    </location>
</feature>
<keyword evidence="3" id="KW-0732">Signal</keyword>
<keyword evidence="2" id="KW-0472">Membrane</keyword>
<feature type="compositionally biased region" description="Low complexity" evidence="1">
    <location>
        <begin position="74"/>
        <end position="91"/>
    </location>
</feature>
<evidence type="ECO:0000313" key="4">
    <source>
        <dbReference type="EMBL" id="GEB50242.1"/>
    </source>
</evidence>
<evidence type="ECO:0000256" key="3">
    <source>
        <dbReference type="SAM" id="SignalP"/>
    </source>
</evidence>